<dbReference type="AlphaFoldDB" id="A0A4R7LR56"/>
<dbReference type="GO" id="GO:0004803">
    <property type="term" value="F:transposase activity"/>
    <property type="evidence" value="ECO:0007669"/>
    <property type="project" value="InterPro"/>
</dbReference>
<organism evidence="2 3">
    <name type="scientific">Litoreibacter halocynthiae</name>
    <dbReference type="NCBI Taxonomy" id="1242689"/>
    <lineage>
        <taxon>Bacteria</taxon>
        <taxon>Pseudomonadati</taxon>
        <taxon>Pseudomonadota</taxon>
        <taxon>Alphaproteobacteria</taxon>
        <taxon>Rhodobacterales</taxon>
        <taxon>Roseobacteraceae</taxon>
        <taxon>Litoreibacter</taxon>
    </lineage>
</organism>
<evidence type="ECO:0000313" key="2">
    <source>
        <dbReference type="EMBL" id="TDT77292.1"/>
    </source>
</evidence>
<dbReference type="InterPro" id="IPR036515">
    <property type="entry name" value="Transposase_17_sf"/>
</dbReference>
<evidence type="ECO:0000313" key="3">
    <source>
        <dbReference type="Proteomes" id="UP000294563"/>
    </source>
</evidence>
<reference evidence="2 3" key="1">
    <citation type="submission" date="2019-03" db="EMBL/GenBank/DDBJ databases">
        <title>Genomic Encyclopedia of Archaeal and Bacterial Type Strains, Phase II (KMG-II): from individual species to whole genera.</title>
        <authorList>
            <person name="Goeker M."/>
        </authorList>
    </citation>
    <scope>NUCLEOTIDE SEQUENCE [LARGE SCALE GENOMIC DNA]</scope>
    <source>
        <strain evidence="2 3">DSM 29467</strain>
    </source>
</reference>
<dbReference type="PANTHER" id="PTHR36966:SF1">
    <property type="entry name" value="REP-ASSOCIATED TYROSINE TRANSPOSASE"/>
    <property type="match status" value="1"/>
</dbReference>
<gene>
    <name evidence="2" type="ORF">BDE40_0573</name>
</gene>
<dbReference type="EMBL" id="SOBH01000001">
    <property type="protein sequence ID" value="TDT77292.1"/>
    <property type="molecule type" value="Genomic_DNA"/>
</dbReference>
<dbReference type="PANTHER" id="PTHR36966">
    <property type="entry name" value="REP-ASSOCIATED TYROSINE TRANSPOSASE"/>
    <property type="match status" value="1"/>
</dbReference>
<protein>
    <submittedName>
        <fullName evidence="2">Putative transposase</fullName>
    </submittedName>
</protein>
<comment type="caution">
    <text evidence="2">The sequence shown here is derived from an EMBL/GenBank/DDBJ whole genome shotgun (WGS) entry which is preliminary data.</text>
</comment>
<dbReference type="InterPro" id="IPR002686">
    <property type="entry name" value="Transposase_17"/>
</dbReference>
<feature type="domain" description="Transposase IS200-like" evidence="1">
    <location>
        <begin position="9"/>
        <end position="151"/>
    </location>
</feature>
<sequence length="213" mass="24124">MPNYRRLWSKGASYFFTVNLADRRGRLLVEHVDVLRDAVRQTRAERPFKVDAMVVLPDHLHAVWTLPEGDADFSTRWGAIKGRFTRAVGRVGFQPTGGAGNGGGVVGWNPTLRSRSKVMRQEGKVWQRRFWEHCIRDEADYRAHVEYCWINPVKHGYVVRAAEWPYSSIHRDIARGVVGAEHVGWVVPDGKAGGVHPPTGERGEAVFDWRRGG</sequence>
<evidence type="ECO:0000259" key="1">
    <source>
        <dbReference type="SMART" id="SM01321"/>
    </source>
</evidence>
<proteinExistence type="predicted"/>
<dbReference type="InterPro" id="IPR052715">
    <property type="entry name" value="RAYT_transposase"/>
</dbReference>
<dbReference type="RefSeq" id="WP_246030337.1">
    <property type="nucleotide sequence ID" value="NZ_SOBH01000001.1"/>
</dbReference>
<dbReference type="Gene3D" id="3.30.70.1290">
    <property type="entry name" value="Transposase IS200-like"/>
    <property type="match status" value="1"/>
</dbReference>
<name>A0A4R7LR56_9RHOB</name>
<dbReference type="GO" id="GO:0043565">
    <property type="term" value="F:sequence-specific DNA binding"/>
    <property type="evidence" value="ECO:0007669"/>
    <property type="project" value="TreeGrafter"/>
</dbReference>
<dbReference type="SMART" id="SM01321">
    <property type="entry name" value="Y1_Tnp"/>
    <property type="match status" value="1"/>
</dbReference>
<dbReference type="SUPFAM" id="SSF143422">
    <property type="entry name" value="Transposase IS200-like"/>
    <property type="match status" value="1"/>
</dbReference>
<dbReference type="Proteomes" id="UP000294563">
    <property type="component" value="Unassembled WGS sequence"/>
</dbReference>
<keyword evidence="3" id="KW-1185">Reference proteome</keyword>
<accession>A0A4R7LR56</accession>
<dbReference type="NCBIfam" id="NF047646">
    <property type="entry name" value="REP_Tyr_transpos"/>
    <property type="match status" value="1"/>
</dbReference>
<dbReference type="GO" id="GO:0006313">
    <property type="term" value="P:DNA transposition"/>
    <property type="evidence" value="ECO:0007669"/>
    <property type="project" value="InterPro"/>
</dbReference>